<dbReference type="PANTHER" id="PTHR28008">
    <property type="entry name" value="DOMAIN PROTEIN, PUTATIVE (AFU_ORTHOLOGUE AFUA_3G10980)-RELATED"/>
    <property type="match status" value="1"/>
</dbReference>
<protein>
    <submittedName>
        <fullName evidence="2">9872_t:CDS:1</fullName>
    </submittedName>
</protein>
<gene>
    <name evidence="2" type="ORF">AGERDE_LOCUS1714</name>
</gene>
<evidence type="ECO:0000313" key="3">
    <source>
        <dbReference type="Proteomes" id="UP000789831"/>
    </source>
</evidence>
<proteinExistence type="predicted"/>
<dbReference type="AlphaFoldDB" id="A0A9N8YSX5"/>
<dbReference type="PANTHER" id="PTHR28008:SF1">
    <property type="entry name" value="DOMAIN PROTEIN, PUTATIVE (AFU_ORTHOLOGUE AFUA_3G10980)-RELATED"/>
    <property type="match status" value="1"/>
</dbReference>
<feature type="transmembrane region" description="Helical" evidence="1">
    <location>
        <begin position="36"/>
        <end position="54"/>
    </location>
</feature>
<keyword evidence="1" id="KW-0812">Transmembrane</keyword>
<keyword evidence="1" id="KW-1133">Transmembrane helix</keyword>
<comment type="caution">
    <text evidence="2">The sequence shown here is derived from an EMBL/GenBank/DDBJ whole genome shotgun (WGS) entry which is preliminary data.</text>
</comment>
<feature type="transmembrane region" description="Helical" evidence="1">
    <location>
        <begin position="172"/>
        <end position="193"/>
    </location>
</feature>
<dbReference type="OrthoDB" id="63581at2759"/>
<keyword evidence="1" id="KW-0472">Membrane</keyword>
<reference evidence="2" key="1">
    <citation type="submission" date="2021-06" db="EMBL/GenBank/DDBJ databases">
        <authorList>
            <person name="Kallberg Y."/>
            <person name="Tangrot J."/>
            <person name="Rosling A."/>
        </authorList>
    </citation>
    <scope>NUCLEOTIDE SEQUENCE</scope>
    <source>
        <strain evidence="2">MT106</strain>
    </source>
</reference>
<dbReference type="EMBL" id="CAJVPL010000124">
    <property type="protein sequence ID" value="CAG8450715.1"/>
    <property type="molecule type" value="Genomic_DNA"/>
</dbReference>
<feature type="transmembrane region" description="Helical" evidence="1">
    <location>
        <begin position="139"/>
        <end position="160"/>
    </location>
</feature>
<dbReference type="Proteomes" id="UP000789831">
    <property type="component" value="Unassembled WGS sequence"/>
</dbReference>
<keyword evidence="3" id="KW-1185">Reference proteome</keyword>
<organism evidence="2 3">
    <name type="scientific">Ambispora gerdemannii</name>
    <dbReference type="NCBI Taxonomy" id="144530"/>
    <lineage>
        <taxon>Eukaryota</taxon>
        <taxon>Fungi</taxon>
        <taxon>Fungi incertae sedis</taxon>
        <taxon>Mucoromycota</taxon>
        <taxon>Glomeromycotina</taxon>
        <taxon>Glomeromycetes</taxon>
        <taxon>Archaeosporales</taxon>
        <taxon>Ambisporaceae</taxon>
        <taxon>Ambispora</taxon>
    </lineage>
</organism>
<evidence type="ECO:0000313" key="2">
    <source>
        <dbReference type="EMBL" id="CAG8450715.1"/>
    </source>
</evidence>
<accession>A0A9N8YSX5</accession>
<evidence type="ECO:0000256" key="1">
    <source>
        <dbReference type="SAM" id="Phobius"/>
    </source>
</evidence>
<sequence>MSILFRRFPLMLVLIHTLILSYLGFAKDVNIHVWDKLLHFFGFAILTFLVHFVLDCEDEKLDDNDNFWTWIKRILMSAVGFWSRKKNYVNNEVMVNENQTENVFRIQVEEEVIDSLSDINLNEINQNTNIENENRWKKYNIYLTIGVMVFLSIFSEVVQGMLPYREFDLYDILANLLGLIFGLLAAILCESLYNYYLRKKSSETHSLLHTSNRNSLVLDSVVNLPLNHDYYIEV</sequence>
<name>A0A9N8YSX5_9GLOM</name>